<dbReference type="InterPro" id="IPR013149">
    <property type="entry name" value="ADH-like_C"/>
</dbReference>
<evidence type="ECO:0000256" key="2">
    <source>
        <dbReference type="ARBA" id="ARBA00008072"/>
    </source>
</evidence>
<dbReference type="GO" id="GO:0046872">
    <property type="term" value="F:metal ion binding"/>
    <property type="evidence" value="ECO:0007669"/>
    <property type="project" value="UniProtKB-KW"/>
</dbReference>
<gene>
    <name evidence="7" type="ORF">BDV25DRAFT_135159</name>
</gene>
<dbReference type="InterPro" id="IPR020843">
    <property type="entry name" value="ER"/>
</dbReference>
<dbReference type="Pfam" id="PF00107">
    <property type="entry name" value="ADH_zinc_N"/>
    <property type="match status" value="1"/>
</dbReference>
<keyword evidence="3" id="KW-0479">Metal-binding</keyword>
<organism evidence="7 8">
    <name type="scientific">Aspergillus avenaceus</name>
    <dbReference type="NCBI Taxonomy" id="36643"/>
    <lineage>
        <taxon>Eukaryota</taxon>
        <taxon>Fungi</taxon>
        <taxon>Dikarya</taxon>
        <taxon>Ascomycota</taxon>
        <taxon>Pezizomycotina</taxon>
        <taxon>Eurotiomycetes</taxon>
        <taxon>Eurotiomycetidae</taxon>
        <taxon>Eurotiales</taxon>
        <taxon>Aspergillaceae</taxon>
        <taxon>Aspergillus</taxon>
        <taxon>Aspergillus subgen. Circumdati</taxon>
    </lineage>
</organism>
<evidence type="ECO:0000259" key="6">
    <source>
        <dbReference type="SMART" id="SM00829"/>
    </source>
</evidence>
<dbReference type="InterPro" id="IPR036291">
    <property type="entry name" value="NAD(P)-bd_dom_sf"/>
</dbReference>
<dbReference type="SUPFAM" id="SSF50129">
    <property type="entry name" value="GroES-like"/>
    <property type="match status" value="1"/>
</dbReference>
<dbReference type="Pfam" id="PF08240">
    <property type="entry name" value="ADH_N"/>
    <property type="match status" value="1"/>
</dbReference>
<evidence type="ECO:0000313" key="7">
    <source>
        <dbReference type="EMBL" id="KAE8155116.1"/>
    </source>
</evidence>
<dbReference type="CDD" id="cd08278">
    <property type="entry name" value="benzyl_alcohol_DH"/>
    <property type="match status" value="1"/>
</dbReference>
<evidence type="ECO:0000256" key="3">
    <source>
        <dbReference type="ARBA" id="ARBA00022723"/>
    </source>
</evidence>
<keyword evidence="5" id="KW-0560">Oxidoreductase</keyword>
<comment type="cofactor">
    <cofactor evidence="1">
        <name>Zn(2+)</name>
        <dbReference type="ChEBI" id="CHEBI:29105"/>
    </cofactor>
</comment>
<dbReference type="SMART" id="SM00829">
    <property type="entry name" value="PKS_ER"/>
    <property type="match status" value="1"/>
</dbReference>
<dbReference type="PANTHER" id="PTHR43350">
    <property type="entry name" value="NAD-DEPENDENT ALCOHOL DEHYDROGENASE"/>
    <property type="match status" value="1"/>
</dbReference>
<dbReference type="InterPro" id="IPR013154">
    <property type="entry name" value="ADH-like_N"/>
</dbReference>
<dbReference type="SUPFAM" id="SSF51735">
    <property type="entry name" value="NAD(P)-binding Rossmann-fold domains"/>
    <property type="match status" value="1"/>
</dbReference>
<keyword evidence="4" id="KW-0862">Zinc</keyword>
<dbReference type="Gene3D" id="3.90.180.10">
    <property type="entry name" value="Medium-chain alcohol dehydrogenases, catalytic domain"/>
    <property type="match status" value="1"/>
</dbReference>
<reference evidence="7 8" key="1">
    <citation type="submission" date="2019-04" db="EMBL/GenBank/DDBJ databases">
        <title>Friends and foes A comparative genomics study of 23 Aspergillus species from section Flavi.</title>
        <authorList>
            <consortium name="DOE Joint Genome Institute"/>
            <person name="Kjaerbolling I."/>
            <person name="Vesth T."/>
            <person name="Frisvad J.C."/>
            <person name="Nybo J.L."/>
            <person name="Theobald S."/>
            <person name="Kildgaard S."/>
            <person name="Isbrandt T."/>
            <person name="Kuo A."/>
            <person name="Sato A."/>
            <person name="Lyhne E.K."/>
            <person name="Kogle M.E."/>
            <person name="Wiebenga A."/>
            <person name="Kun R.S."/>
            <person name="Lubbers R.J."/>
            <person name="Makela M.R."/>
            <person name="Barry K."/>
            <person name="Chovatia M."/>
            <person name="Clum A."/>
            <person name="Daum C."/>
            <person name="Haridas S."/>
            <person name="He G."/>
            <person name="LaButti K."/>
            <person name="Lipzen A."/>
            <person name="Mondo S."/>
            <person name="Riley R."/>
            <person name="Salamov A."/>
            <person name="Simmons B.A."/>
            <person name="Magnuson J.K."/>
            <person name="Henrissat B."/>
            <person name="Mortensen U.H."/>
            <person name="Larsen T.O."/>
            <person name="Devries R.P."/>
            <person name="Grigoriev I.V."/>
            <person name="Machida M."/>
            <person name="Baker S.E."/>
            <person name="Andersen M.R."/>
        </authorList>
    </citation>
    <scope>NUCLEOTIDE SEQUENCE [LARGE SCALE GENOMIC DNA]</scope>
    <source>
        <strain evidence="7 8">IBT 18842</strain>
    </source>
</reference>
<protein>
    <submittedName>
        <fullName evidence="7">Chaperonin 10-like protein</fullName>
    </submittedName>
</protein>
<dbReference type="EMBL" id="ML742024">
    <property type="protein sequence ID" value="KAE8155116.1"/>
    <property type="molecule type" value="Genomic_DNA"/>
</dbReference>
<dbReference type="GO" id="GO:0016491">
    <property type="term" value="F:oxidoreductase activity"/>
    <property type="evidence" value="ECO:0007669"/>
    <property type="project" value="UniProtKB-KW"/>
</dbReference>
<evidence type="ECO:0000256" key="4">
    <source>
        <dbReference type="ARBA" id="ARBA00022833"/>
    </source>
</evidence>
<evidence type="ECO:0000256" key="1">
    <source>
        <dbReference type="ARBA" id="ARBA00001947"/>
    </source>
</evidence>
<dbReference type="InterPro" id="IPR011032">
    <property type="entry name" value="GroES-like_sf"/>
</dbReference>
<dbReference type="AlphaFoldDB" id="A0A5N6U962"/>
<dbReference type="FunFam" id="3.40.50.720:FF:000003">
    <property type="entry name" value="S-(hydroxymethyl)glutathione dehydrogenase"/>
    <property type="match status" value="1"/>
</dbReference>
<proteinExistence type="inferred from homology"/>
<keyword evidence="8" id="KW-1185">Reference proteome</keyword>
<accession>A0A5N6U962</accession>
<name>A0A5N6U962_ASPAV</name>
<dbReference type="OrthoDB" id="1560166at2759"/>
<feature type="domain" description="Enoyl reductase (ER)" evidence="6">
    <location>
        <begin position="14"/>
        <end position="379"/>
    </location>
</feature>
<evidence type="ECO:0000256" key="5">
    <source>
        <dbReference type="ARBA" id="ARBA00023002"/>
    </source>
</evidence>
<comment type="similarity">
    <text evidence="2">Belongs to the zinc-containing alcohol dehydrogenase family.</text>
</comment>
<dbReference type="PANTHER" id="PTHR43350:SF2">
    <property type="entry name" value="GROES-LIKE ZINC-BINDING ALCOHOL DEHYDROGENASE FAMILY PROTEIN"/>
    <property type="match status" value="1"/>
</dbReference>
<dbReference type="Gene3D" id="3.40.50.720">
    <property type="entry name" value="NAD(P)-binding Rossmann-like Domain"/>
    <property type="match status" value="1"/>
</dbReference>
<evidence type="ECO:0000313" key="8">
    <source>
        <dbReference type="Proteomes" id="UP000325780"/>
    </source>
</evidence>
<sequence length="381" mass="40064">METVTDALVMRNFGEDLRVERVVAKGPAPDEVLVEIAATGICHSDLLCMSGNLPFPTPTILGHEAAGTVAAVGTGLLGSYSVGDQVILTFDSCGDCNSCKTDHPAYCHDFTSRNAPSDLSDDGKPRLHMATPDASPVWGKFFGQSSFARYALVSSRSIINITASCGLALPREELQYLAPLGCGVQTGFGSVMNSLGVTAGSSLAVFGAGAVGLSAIMAAKAVGASIIIAIDLVESRLALAKELGATHVLLNSGTTLAQDVKDIAPVDRGVRFAIDTTGVSSVIEAMVQSLGLMGKALSVGMAYANPELKIDINQMIMSGQSYLGCIEGDSVPDKIIPRLVEEYRNGRLPVDKMARMYPYTECNRAIADMRSGKTVKPILVW</sequence>
<dbReference type="Proteomes" id="UP000325780">
    <property type="component" value="Unassembled WGS sequence"/>
</dbReference>